<sequence length="73" mass="8101">VSEELGLGFLLVICRFTEVNPEGKVPVVSFDDKWVADSDVIVGIIEEKYPLPIFHPNHISNSSTFEHMSGEGQ</sequence>
<evidence type="ECO:0000256" key="1">
    <source>
        <dbReference type="ARBA" id="ARBA00012452"/>
    </source>
</evidence>
<proteinExistence type="inferred from homology"/>
<comment type="similarity">
    <text evidence="3">Belongs to the GST superfamily. DHAR family.</text>
</comment>
<evidence type="ECO:0000256" key="2">
    <source>
        <dbReference type="ARBA" id="ARBA00022679"/>
    </source>
</evidence>
<evidence type="ECO:0000259" key="5">
    <source>
        <dbReference type="PROSITE" id="PS50404"/>
    </source>
</evidence>
<dbReference type="EC" id="2.5.1.18" evidence="1"/>
<dbReference type="AlphaFoldDB" id="A0A540M2D7"/>
<dbReference type="SUPFAM" id="SSF52833">
    <property type="entry name" value="Thioredoxin-like"/>
    <property type="match status" value="1"/>
</dbReference>
<evidence type="ECO:0000313" key="7">
    <source>
        <dbReference type="Proteomes" id="UP000315295"/>
    </source>
</evidence>
<evidence type="ECO:0000256" key="4">
    <source>
        <dbReference type="ARBA" id="ARBA00047960"/>
    </source>
</evidence>
<gene>
    <name evidence="6" type="ORF">C1H46_021763</name>
</gene>
<dbReference type="InterPro" id="IPR036249">
    <property type="entry name" value="Thioredoxin-like_sf"/>
</dbReference>
<dbReference type="GO" id="GO:0004364">
    <property type="term" value="F:glutathione transferase activity"/>
    <property type="evidence" value="ECO:0007669"/>
    <property type="project" value="UniProtKB-EC"/>
</dbReference>
<dbReference type="GO" id="GO:0045174">
    <property type="term" value="F:glutathione dehydrogenase (ascorbate) activity"/>
    <property type="evidence" value="ECO:0007669"/>
    <property type="project" value="InterPro"/>
</dbReference>
<comment type="caution">
    <text evidence="6">The sequence shown here is derived from an EMBL/GenBank/DDBJ whole genome shotgun (WGS) entry which is preliminary data.</text>
</comment>
<organism evidence="6 7">
    <name type="scientific">Malus baccata</name>
    <name type="common">Siberian crab apple</name>
    <name type="synonym">Pyrus baccata</name>
    <dbReference type="NCBI Taxonomy" id="106549"/>
    <lineage>
        <taxon>Eukaryota</taxon>
        <taxon>Viridiplantae</taxon>
        <taxon>Streptophyta</taxon>
        <taxon>Embryophyta</taxon>
        <taxon>Tracheophyta</taxon>
        <taxon>Spermatophyta</taxon>
        <taxon>Magnoliopsida</taxon>
        <taxon>eudicotyledons</taxon>
        <taxon>Gunneridae</taxon>
        <taxon>Pentapetalae</taxon>
        <taxon>rosids</taxon>
        <taxon>fabids</taxon>
        <taxon>Rosales</taxon>
        <taxon>Rosaceae</taxon>
        <taxon>Amygdaloideae</taxon>
        <taxon>Maleae</taxon>
        <taxon>Malus</taxon>
    </lineage>
</organism>
<feature type="domain" description="GST N-terminal" evidence="5">
    <location>
        <begin position="1"/>
        <end position="53"/>
    </location>
</feature>
<dbReference type="PANTHER" id="PTHR44420:SF6">
    <property type="entry name" value="REDUCTASE, PUTATIVE-RELATED"/>
    <property type="match status" value="1"/>
</dbReference>
<dbReference type="InterPro" id="IPR004045">
    <property type="entry name" value="Glutathione_S-Trfase_N"/>
</dbReference>
<dbReference type="EMBL" id="VIEB01000389">
    <property type="protein sequence ID" value="TQD92652.1"/>
    <property type="molecule type" value="Genomic_DNA"/>
</dbReference>
<dbReference type="PANTHER" id="PTHR44420">
    <property type="entry name" value="GLUTATHIONE S-TRANSFERASE DHAR2-RELATED"/>
    <property type="match status" value="1"/>
</dbReference>
<reference evidence="6 7" key="1">
    <citation type="journal article" date="2019" name="G3 (Bethesda)">
        <title>Sequencing of a Wild Apple (Malus baccata) Genome Unravels the Differences Between Cultivated and Wild Apple Species Regarding Disease Resistance and Cold Tolerance.</title>
        <authorList>
            <person name="Chen X."/>
        </authorList>
    </citation>
    <scope>NUCLEOTIDE SEQUENCE [LARGE SCALE GENOMIC DNA]</scope>
    <source>
        <strain evidence="7">cv. Shandingzi</strain>
        <tissue evidence="6">Leaves</tissue>
    </source>
</reference>
<dbReference type="GO" id="GO:0033355">
    <property type="term" value="P:ascorbate glutathione cycle"/>
    <property type="evidence" value="ECO:0007669"/>
    <property type="project" value="InterPro"/>
</dbReference>
<dbReference type="Gene3D" id="3.40.30.10">
    <property type="entry name" value="Glutaredoxin"/>
    <property type="match status" value="1"/>
</dbReference>
<comment type="catalytic activity">
    <reaction evidence="4">
        <text>RX + glutathione = an S-substituted glutathione + a halide anion + H(+)</text>
        <dbReference type="Rhea" id="RHEA:16437"/>
        <dbReference type="ChEBI" id="CHEBI:15378"/>
        <dbReference type="ChEBI" id="CHEBI:16042"/>
        <dbReference type="ChEBI" id="CHEBI:17792"/>
        <dbReference type="ChEBI" id="CHEBI:57925"/>
        <dbReference type="ChEBI" id="CHEBI:90779"/>
        <dbReference type="EC" id="2.5.1.18"/>
    </reaction>
</comment>
<dbReference type="STRING" id="106549.A0A540M2D7"/>
<evidence type="ECO:0000313" key="6">
    <source>
        <dbReference type="EMBL" id="TQD92652.1"/>
    </source>
</evidence>
<dbReference type="PROSITE" id="PS50404">
    <property type="entry name" value="GST_NTER"/>
    <property type="match status" value="1"/>
</dbReference>
<keyword evidence="2" id="KW-0808">Transferase</keyword>
<dbReference type="InterPro" id="IPR044627">
    <property type="entry name" value="DHAR1/2/3/4"/>
</dbReference>
<feature type="non-terminal residue" evidence="6">
    <location>
        <position position="1"/>
    </location>
</feature>
<protein>
    <recommendedName>
        <fullName evidence="1">glutathione transferase</fullName>
        <ecNumber evidence="1">2.5.1.18</ecNumber>
    </recommendedName>
</protein>
<keyword evidence="7" id="KW-1185">Reference proteome</keyword>
<dbReference type="Proteomes" id="UP000315295">
    <property type="component" value="Unassembled WGS sequence"/>
</dbReference>
<evidence type="ECO:0000256" key="3">
    <source>
        <dbReference type="ARBA" id="ARBA00024194"/>
    </source>
</evidence>
<accession>A0A540M2D7</accession>
<name>A0A540M2D7_MALBA</name>
<dbReference type="Pfam" id="PF13409">
    <property type="entry name" value="GST_N_2"/>
    <property type="match status" value="1"/>
</dbReference>